<dbReference type="STRING" id="1787.A5725_02355"/>
<evidence type="ECO:0000256" key="1">
    <source>
        <dbReference type="ARBA" id="ARBA00001971"/>
    </source>
</evidence>
<keyword evidence="4 8" id="KW-0479">Metal-binding</keyword>
<keyword evidence="5 8" id="KW-0560">Oxidoreductase</keyword>
<protein>
    <submittedName>
        <fullName evidence="9">Cytochrome</fullName>
    </submittedName>
</protein>
<evidence type="ECO:0000256" key="6">
    <source>
        <dbReference type="ARBA" id="ARBA00023004"/>
    </source>
</evidence>
<dbReference type="AlphaFoldDB" id="A0A1X2FKT8"/>
<dbReference type="FunFam" id="1.10.630.10:FF:000018">
    <property type="entry name" value="Cytochrome P450 monooxygenase"/>
    <property type="match status" value="1"/>
</dbReference>
<keyword evidence="7 8" id="KW-0503">Monooxygenase</keyword>
<dbReference type="Pfam" id="PF00067">
    <property type="entry name" value="p450"/>
    <property type="match status" value="1"/>
</dbReference>
<evidence type="ECO:0000256" key="5">
    <source>
        <dbReference type="ARBA" id="ARBA00023002"/>
    </source>
</evidence>
<evidence type="ECO:0000313" key="9">
    <source>
        <dbReference type="EMBL" id="ORX19044.1"/>
    </source>
</evidence>
<dbReference type="GO" id="GO:0016705">
    <property type="term" value="F:oxidoreductase activity, acting on paired donors, with incorporation or reduction of molecular oxygen"/>
    <property type="evidence" value="ECO:0007669"/>
    <property type="project" value="InterPro"/>
</dbReference>
<dbReference type="PANTHER" id="PTHR46696">
    <property type="entry name" value="P450, PUTATIVE (EUROFUNG)-RELATED"/>
    <property type="match status" value="1"/>
</dbReference>
<dbReference type="EMBL" id="LQPW01000005">
    <property type="protein sequence ID" value="ORX19044.1"/>
    <property type="molecule type" value="Genomic_DNA"/>
</dbReference>
<proteinExistence type="inferred from homology"/>
<sequence>MSDTLATTTTDIPEYPMARAAGCPFAPPPDVMALAAAKPLSRVRIWDGSTPWLITGYEECRELFSDSRVSVDDRTPGFPHWNAGMLSTVHKRPRSVFTADGEEHTRFRRMLSKPFTFKRVEGLRPTIQEITDDHIDAMLAGPQPADIVTALALPVPSLVISELLGVPYQDAAMFQQHANVGLARYATGEDTVKGAISLHKYLAQLVEAKMAAPSEDAVSDLAERVKAGELSVKEAAQLSTGLLIAGHETTANMIGLGVLALLENPDQAAVLREAEDPKIVANAVEELLRYLSIIQNGQRRVALEDIHIAGETICAGDGIIIDLAPANWDPNAFTEPDRLYLHRSGADRNVAFGYGRHQCVGQQLARAELQIVYRTLLRRVPTLALAVPVADIPFKHDRLAYGVYELPVTW</sequence>
<dbReference type="InterPro" id="IPR002397">
    <property type="entry name" value="Cyt_P450_B"/>
</dbReference>
<keyword evidence="6 8" id="KW-0408">Iron</keyword>
<dbReference type="InterPro" id="IPR017972">
    <property type="entry name" value="Cyt_P450_CS"/>
</dbReference>
<evidence type="ECO:0000256" key="2">
    <source>
        <dbReference type="ARBA" id="ARBA00010617"/>
    </source>
</evidence>
<dbReference type="GO" id="GO:0004497">
    <property type="term" value="F:monooxygenase activity"/>
    <property type="evidence" value="ECO:0007669"/>
    <property type="project" value="UniProtKB-KW"/>
</dbReference>
<dbReference type="OrthoDB" id="3664945at2"/>
<evidence type="ECO:0000313" key="10">
    <source>
        <dbReference type="Proteomes" id="UP000193317"/>
    </source>
</evidence>
<dbReference type="CDD" id="cd11030">
    <property type="entry name" value="CYP105-like"/>
    <property type="match status" value="1"/>
</dbReference>
<comment type="cofactor">
    <cofactor evidence="1">
        <name>heme</name>
        <dbReference type="ChEBI" id="CHEBI:30413"/>
    </cofactor>
</comment>
<dbReference type="GO" id="GO:0005506">
    <property type="term" value="F:iron ion binding"/>
    <property type="evidence" value="ECO:0007669"/>
    <property type="project" value="InterPro"/>
</dbReference>
<dbReference type="PRINTS" id="PR00385">
    <property type="entry name" value="P450"/>
</dbReference>
<evidence type="ECO:0000256" key="4">
    <source>
        <dbReference type="ARBA" id="ARBA00022723"/>
    </source>
</evidence>
<keyword evidence="10" id="KW-1185">Reference proteome</keyword>
<reference evidence="9 10" key="1">
    <citation type="submission" date="2016-01" db="EMBL/GenBank/DDBJ databases">
        <title>The new phylogeny of the genus Mycobacterium.</title>
        <authorList>
            <person name="Tarcisio F."/>
            <person name="Conor M."/>
            <person name="Antonella G."/>
            <person name="Elisabetta G."/>
            <person name="Giulia F.S."/>
            <person name="Sara T."/>
            <person name="Anna F."/>
            <person name="Clotilde B."/>
            <person name="Roberto B."/>
            <person name="Veronica D.S."/>
            <person name="Fabio R."/>
            <person name="Monica P."/>
            <person name="Olivier J."/>
            <person name="Enrico T."/>
            <person name="Nicola S."/>
        </authorList>
    </citation>
    <scope>NUCLEOTIDE SEQUENCE [LARGE SCALE GENOMIC DNA]</scope>
    <source>
        <strain evidence="9 10">DSM 44166</strain>
    </source>
</reference>
<comment type="caution">
    <text evidence="9">The sequence shown here is derived from an EMBL/GenBank/DDBJ whole genome shotgun (WGS) entry which is preliminary data.</text>
</comment>
<name>A0A1X2FKT8_MYCSZ</name>
<gene>
    <name evidence="9" type="ORF">AWC27_16455</name>
</gene>
<keyword evidence="3 8" id="KW-0349">Heme</keyword>
<dbReference type="PRINTS" id="PR00359">
    <property type="entry name" value="BP450"/>
</dbReference>
<evidence type="ECO:0000256" key="8">
    <source>
        <dbReference type="RuleBase" id="RU000461"/>
    </source>
</evidence>
<dbReference type="InterPro" id="IPR036396">
    <property type="entry name" value="Cyt_P450_sf"/>
</dbReference>
<dbReference type="PANTHER" id="PTHR46696:SF1">
    <property type="entry name" value="CYTOCHROME P450 YJIB-RELATED"/>
    <property type="match status" value="1"/>
</dbReference>
<dbReference type="InterPro" id="IPR001128">
    <property type="entry name" value="Cyt_P450"/>
</dbReference>
<evidence type="ECO:0000256" key="3">
    <source>
        <dbReference type="ARBA" id="ARBA00022617"/>
    </source>
</evidence>
<dbReference type="PROSITE" id="PS00086">
    <property type="entry name" value="CYTOCHROME_P450"/>
    <property type="match status" value="1"/>
</dbReference>
<organism evidence="9 10">
    <name type="scientific">Mycobacterium szulgai</name>
    <dbReference type="NCBI Taxonomy" id="1787"/>
    <lineage>
        <taxon>Bacteria</taxon>
        <taxon>Bacillati</taxon>
        <taxon>Actinomycetota</taxon>
        <taxon>Actinomycetes</taxon>
        <taxon>Mycobacteriales</taxon>
        <taxon>Mycobacteriaceae</taxon>
        <taxon>Mycobacterium</taxon>
    </lineage>
</organism>
<evidence type="ECO:0000256" key="7">
    <source>
        <dbReference type="ARBA" id="ARBA00023033"/>
    </source>
</evidence>
<dbReference type="SUPFAM" id="SSF48264">
    <property type="entry name" value="Cytochrome P450"/>
    <property type="match status" value="1"/>
</dbReference>
<comment type="similarity">
    <text evidence="2 8">Belongs to the cytochrome P450 family.</text>
</comment>
<dbReference type="Gene3D" id="1.10.630.10">
    <property type="entry name" value="Cytochrome P450"/>
    <property type="match status" value="1"/>
</dbReference>
<dbReference type="Proteomes" id="UP000193317">
    <property type="component" value="Unassembled WGS sequence"/>
</dbReference>
<dbReference type="GO" id="GO:0020037">
    <property type="term" value="F:heme binding"/>
    <property type="evidence" value="ECO:0007669"/>
    <property type="project" value="InterPro"/>
</dbReference>
<accession>A0A1X2FKT8</accession>